<evidence type="ECO:0000313" key="2">
    <source>
        <dbReference type="Proteomes" id="UP000198561"/>
    </source>
</evidence>
<dbReference type="EMBL" id="FNWQ01000004">
    <property type="protein sequence ID" value="SEH36944.1"/>
    <property type="molecule type" value="Genomic_DNA"/>
</dbReference>
<dbReference type="STRING" id="680127.SAMN05421593_3331"/>
<organism evidence="1 2">
    <name type="scientific">Chryseobacterium culicis</name>
    <dbReference type="NCBI Taxonomy" id="680127"/>
    <lineage>
        <taxon>Bacteria</taxon>
        <taxon>Pseudomonadati</taxon>
        <taxon>Bacteroidota</taxon>
        <taxon>Flavobacteriia</taxon>
        <taxon>Flavobacteriales</taxon>
        <taxon>Weeksellaceae</taxon>
        <taxon>Chryseobacterium group</taxon>
        <taxon>Chryseobacterium</taxon>
    </lineage>
</organism>
<sequence length="165" mass="19930">MLINSENGVIFLEAFNTRLYRGMTFDLLKHTDFYKEKYHQMRDVKTGYFWYYFTHLEITGYQLSFSLCFFKDELEIIHMNTWQETDAKDWNEWTEEKEMNIFHRNNTFLSKILEMPPTQKKKTPYPSCTFLFPWGNVWSVYDPRSAGSFMGISFNEEDPTNKNNL</sequence>
<protein>
    <submittedName>
        <fullName evidence="1">Uncharacterized protein</fullName>
    </submittedName>
</protein>
<accession>A0A1H6HRZ3</accession>
<dbReference type="RefSeq" id="WP_089693771.1">
    <property type="nucleotide sequence ID" value="NZ_FNWQ01000004.1"/>
</dbReference>
<name>A0A1H6HRZ3_CHRCI</name>
<reference evidence="1 2" key="1">
    <citation type="submission" date="2016-10" db="EMBL/GenBank/DDBJ databases">
        <authorList>
            <person name="de Groot N.N."/>
        </authorList>
    </citation>
    <scope>NUCLEOTIDE SEQUENCE [LARGE SCALE GENOMIC DNA]</scope>
    <source>
        <strain evidence="1 2">DSM 23031</strain>
    </source>
</reference>
<dbReference type="OrthoDB" id="882910at2"/>
<evidence type="ECO:0000313" key="1">
    <source>
        <dbReference type="EMBL" id="SEH36944.1"/>
    </source>
</evidence>
<dbReference type="AlphaFoldDB" id="A0A1H6HRZ3"/>
<proteinExistence type="predicted"/>
<gene>
    <name evidence="1" type="ORF">SAMN05421593_3331</name>
</gene>
<dbReference type="Proteomes" id="UP000198561">
    <property type="component" value="Unassembled WGS sequence"/>
</dbReference>